<accession>X1TGB0</accession>
<dbReference type="InterPro" id="IPR010262">
    <property type="entry name" value="Arylsulfotransferase_bact"/>
</dbReference>
<feature type="non-terminal residue" evidence="1">
    <location>
        <position position="239"/>
    </location>
</feature>
<reference evidence="1" key="1">
    <citation type="journal article" date="2014" name="Front. Microbiol.">
        <title>High frequency of phylogenetically diverse reductive dehalogenase-homologous genes in deep subseafloor sedimentary metagenomes.</title>
        <authorList>
            <person name="Kawai M."/>
            <person name="Futagami T."/>
            <person name="Toyoda A."/>
            <person name="Takaki Y."/>
            <person name="Nishi S."/>
            <person name="Hori S."/>
            <person name="Arai W."/>
            <person name="Tsubouchi T."/>
            <person name="Morono Y."/>
            <person name="Uchiyama I."/>
            <person name="Ito T."/>
            <person name="Fujiyama A."/>
            <person name="Inagaki F."/>
            <person name="Takami H."/>
        </authorList>
    </citation>
    <scope>NUCLEOTIDE SEQUENCE</scope>
    <source>
        <strain evidence="1">Expedition CK06-06</strain>
    </source>
</reference>
<sequence length="239" mass="26331">MRDMAHAQSKDWNHTNGIDYNEALDQIIVSLREFSEFWVIDHSTTTEEAAGHTGGNSGKGGDLLYRWGNPQVYGAGSESDRKLFFQHDAQWNPSGYPGEGNILVFNNGGDRPDGDYSSVDEVIPPVDEDGQYSLTPGSAFGPEEPIWSYTAENPQAFFADHISGAHRLPNGNTLICDGPHGVFLEVTSDKEAVWRYVNPVTGQGPLMQGDPIPGGRNARENQVFRTYRYAADYPAFDGK</sequence>
<organism evidence="1">
    <name type="scientific">marine sediment metagenome</name>
    <dbReference type="NCBI Taxonomy" id="412755"/>
    <lineage>
        <taxon>unclassified sequences</taxon>
        <taxon>metagenomes</taxon>
        <taxon>ecological metagenomes</taxon>
    </lineage>
</organism>
<dbReference type="InterPro" id="IPR053143">
    <property type="entry name" value="Arylsulfate_ST"/>
</dbReference>
<dbReference type="PANTHER" id="PTHR35340">
    <property type="entry name" value="PQQ ENZYME REPEAT PROTEIN-RELATED"/>
    <property type="match status" value="1"/>
</dbReference>
<protein>
    <recommendedName>
        <fullName evidence="2">Arylsulfotransferase (ASST)</fullName>
    </recommendedName>
</protein>
<name>X1TGB0_9ZZZZ</name>
<dbReference type="GO" id="GO:0004062">
    <property type="term" value="F:aryl sulfotransferase activity"/>
    <property type="evidence" value="ECO:0007669"/>
    <property type="project" value="InterPro"/>
</dbReference>
<evidence type="ECO:0008006" key="2">
    <source>
        <dbReference type="Google" id="ProtNLM"/>
    </source>
</evidence>
<comment type="caution">
    <text evidence="1">The sequence shown here is derived from an EMBL/GenBank/DDBJ whole genome shotgun (WGS) entry which is preliminary data.</text>
</comment>
<dbReference type="AlphaFoldDB" id="X1TGB0"/>
<dbReference type="Pfam" id="PF05935">
    <property type="entry name" value="Arylsulfotrans"/>
    <property type="match status" value="1"/>
</dbReference>
<gene>
    <name evidence="1" type="ORF">S12H4_51988</name>
</gene>
<dbReference type="PANTHER" id="PTHR35340:SF5">
    <property type="entry name" value="ASST-DOMAIN-CONTAINING PROTEIN"/>
    <property type="match status" value="1"/>
</dbReference>
<proteinExistence type="predicted"/>
<evidence type="ECO:0000313" key="1">
    <source>
        <dbReference type="EMBL" id="GAJ04353.1"/>
    </source>
</evidence>
<dbReference type="EMBL" id="BARW01032930">
    <property type="protein sequence ID" value="GAJ04353.1"/>
    <property type="molecule type" value="Genomic_DNA"/>
</dbReference>